<feature type="transmembrane region" description="Helical" evidence="5">
    <location>
        <begin position="211"/>
        <end position="234"/>
    </location>
</feature>
<dbReference type="Pfam" id="PF13520">
    <property type="entry name" value="AA_permease_2"/>
    <property type="match status" value="2"/>
</dbReference>
<evidence type="ECO:0000256" key="4">
    <source>
        <dbReference type="ARBA" id="ARBA00023136"/>
    </source>
</evidence>
<evidence type="ECO:0000256" key="3">
    <source>
        <dbReference type="ARBA" id="ARBA00022989"/>
    </source>
</evidence>
<feature type="transmembrane region" description="Helical" evidence="5">
    <location>
        <begin position="19"/>
        <end position="44"/>
    </location>
</feature>
<reference evidence="7" key="1">
    <citation type="submission" date="2023-03" db="UniProtKB">
        <authorList>
            <consortium name="WormBaseParasite"/>
        </authorList>
    </citation>
    <scope>IDENTIFICATION</scope>
</reference>
<name>A0A9J2PEL9_ASCLU</name>
<accession>A0A9J2PEL9</accession>
<dbReference type="WBParaSite" id="ALUE_0000809601-mRNA-1">
    <property type="protein sequence ID" value="ALUE_0000809601-mRNA-1"/>
    <property type="gene ID" value="ALUE_0000809601"/>
</dbReference>
<dbReference type="Proteomes" id="UP000036681">
    <property type="component" value="Unplaced"/>
</dbReference>
<proteinExistence type="predicted"/>
<dbReference type="InterPro" id="IPR050598">
    <property type="entry name" value="AminoAcid_Transporter"/>
</dbReference>
<evidence type="ECO:0000256" key="2">
    <source>
        <dbReference type="ARBA" id="ARBA00022692"/>
    </source>
</evidence>
<keyword evidence="3 5" id="KW-1133">Transmembrane helix</keyword>
<dbReference type="PIRSF" id="PIRSF006060">
    <property type="entry name" value="AA_transporter"/>
    <property type="match status" value="1"/>
</dbReference>
<feature type="transmembrane region" description="Helical" evidence="5">
    <location>
        <begin position="92"/>
        <end position="115"/>
    </location>
</feature>
<feature type="transmembrane region" description="Helical" evidence="5">
    <location>
        <begin position="281"/>
        <end position="309"/>
    </location>
</feature>
<dbReference type="PANTHER" id="PTHR11785:SF523">
    <property type="entry name" value="AMINO ACID TRANSPORTER PROTEIN 6"/>
    <property type="match status" value="1"/>
</dbReference>
<dbReference type="GO" id="GO:0016020">
    <property type="term" value="C:membrane"/>
    <property type="evidence" value="ECO:0007669"/>
    <property type="project" value="UniProtKB-SubCell"/>
</dbReference>
<dbReference type="GO" id="GO:0015179">
    <property type="term" value="F:L-amino acid transmembrane transporter activity"/>
    <property type="evidence" value="ECO:0007669"/>
    <property type="project" value="TreeGrafter"/>
</dbReference>
<evidence type="ECO:0000313" key="6">
    <source>
        <dbReference type="Proteomes" id="UP000036681"/>
    </source>
</evidence>
<dbReference type="Gene3D" id="1.20.1740.10">
    <property type="entry name" value="Amino acid/polyamine transporter I"/>
    <property type="match status" value="2"/>
</dbReference>
<feature type="transmembrane region" description="Helical" evidence="5">
    <location>
        <begin position="170"/>
        <end position="191"/>
    </location>
</feature>
<keyword evidence="2 5" id="KW-0812">Transmembrane</keyword>
<evidence type="ECO:0000256" key="5">
    <source>
        <dbReference type="SAM" id="Phobius"/>
    </source>
</evidence>
<feature type="transmembrane region" description="Helical" evidence="5">
    <location>
        <begin position="135"/>
        <end position="158"/>
    </location>
</feature>
<evidence type="ECO:0000256" key="1">
    <source>
        <dbReference type="ARBA" id="ARBA00004141"/>
    </source>
</evidence>
<keyword evidence="4 5" id="KW-0472">Membrane</keyword>
<evidence type="ECO:0000313" key="7">
    <source>
        <dbReference type="WBParaSite" id="ALUE_0000809601-mRNA-1"/>
    </source>
</evidence>
<feature type="transmembrane region" description="Helical" evidence="5">
    <location>
        <begin position="445"/>
        <end position="465"/>
    </location>
</feature>
<dbReference type="PANTHER" id="PTHR11785">
    <property type="entry name" value="AMINO ACID TRANSPORTER"/>
    <property type="match status" value="1"/>
</dbReference>
<feature type="transmembrane region" description="Helical" evidence="5">
    <location>
        <begin position="246"/>
        <end position="269"/>
    </location>
</feature>
<sequence length="598" mass="65965">MAEAEVESSAYVNKNKMGLLGAISYIIGNIVGSGIFIAPTAILLKTDTVGLSLSVWAAAAIISILGSFCYVELGTSIRISGADFAYLCYVKWYSVAFAFMCAGCAINYPATIAIQAETFAEYVIKGFELELADSLASYLAKKLIGFSLLWLLMFLNFFSLKTFVSRFQIVATFAKVLSTAIVIFTGFYYLIFRGWTQNLKNPFDGTNFDAGNVALALYAGLFSYDGWDILNFGAEEIEKPRRTMPLAIIIGMTVVAIIYIATNISYFVVLSVDEIKASQAVASTFAAATLGNFQYAMPFLICVLLVGSLNSTLFSASRWTTVTCSLFFRNILDYYNIVKALQSRRLREKKLALQAKAALSLHMYLHAAARQGHLPSFISCANDINDSPRAAVFVNIILSMGLSFAGDLDTLISYVGFAQWSQRSLTMLALLWIRFRHKPVHADAIRTPIIMPVVFFVICTALVLVTIVKDIALSGVGLGVIAAGFIIYFLFLYERSLPSTKCFQRASFAINNATTAFAQIVFNTMPTRVAEEEELIHSTPAATNSSTEDMFTLSVTKDEKRQKHGRIKRLFRHRKANIADVNKPPPNCADAFNEIDKK</sequence>
<dbReference type="AlphaFoldDB" id="A0A9J2PEL9"/>
<organism evidence="6 7">
    <name type="scientific">Ascaris lumbricoides</name>
    <name type="common">Giant roundworm</name>
    <dbReference type="NCBI Taxonomy" id="6252"/>
    <lineage>
        <taxon>Eukaryota</taxon>
        <taxon>Metazoa</taxon>
        <taxon>Ecdysozoa</taxon>
        <taxon>Nematoda</taxon>
        <taxon>Chromadorea</taxon>
        <taxon>Rhabditida</taxon>
        <taxon>Spirurina</taxon>
        <taxon>Ascaridomorpha</taxon>
        <taxon>Ascaridoidea</taxon>
        <taxon>Ascarididae</taxon>
        <taxon>Ascaris</taxon>
    </lineage>
</organism>
<dbReference type="InterPro" id="IPR002293">
    <property type="entry name" value="AA/rel_permease1"/>
</dbReference>
<feature type="transmembrane region" description="Helical" evidence="5">
    <location>
        <begin position="50"/>
        <end position="71"/>
    </location>
</feature>
<keyword evidence="6" id="KW-1185">Reference proteome</keyword>
<feature type="transmembrane region" description="Helical" evidence="5">
    <location>
        <begin position="471"/>
        <end position="493"/>
    </location>
</feature>
<protein>
    <submittedName>
        <fullName evidence="7">Amino acid permease/ SLC12A domain-containing protein</fullName>
    </submittedName>
</protein>
<comment type="subcellular location">
    <subcellularLocation>
        <location evidence="1">Membrane</location>
        <topology evidence="1">Multi-pass membrane protein</topology>
    </subcellularLocation>
</comment>